<organism evidence="1 2">
    <name type="scientific">Kribbella soli</name>
    <dbReference type="NCBI Taxonomy" id="1124743"/>
    <lineage>
        <taxon>Bacteria</taxon>
        <taxon>Bacillati</taxon>
        <taxon>Actinomycetota</taxon>
        <taxon>Actinomycetes</taxon>
        <taxon>Propionibacteriales</taxon>
        <taxon>Kribbellaceae</taxon>
        <taxon>Kribbella</taxon>
    </lineage>
</organism>
<dbReference type="InterPro" id="IPR043129">
    <property type="entry name" value="ATPase_NBD"/>
</dbReference>
<dbReference type="PIRSF" id="PIRSF004729">
    <property type="entry name" value="MutL"/>
    <property type="match status" value="1"/>
</dbReference>
<dbReference type="OrthoDB" id="9769453at2"/>
<dbReference type="SUPFAM" id="SSF53067">
    <property type="entry name" value="Actin-like ATPase domain"/>
    <property type="match status" value="1"/>
</dbReference>
<dbReference type="NCBIfam" id="TIGR01319">
    <property type="entry name" value="glmL_fam"/>
    <property type="match status" value="1"/>
</dbReference>
<name>A0A4R0HKB7_9ACTN</name>
<evidence type="ECO:0000313" key="2">
    <source>
        <dbReference type="Proteomes" id="UP000292346"/>
    </source>
</evidence>
<dbReference type="Gene3D" id="3.30.420.40">
    <property type="match status" value="1"/>
</dbReference>
<keyword evidence="2" id="KW-1185">Reference proteome</keyword>
<dbReference type="InterPro" id="IPR006230">
    <property type="entry name" value="MutL"/>
</dbReference>
<proteinExistence type="predicted"/>
<dbReference type="Proteomes" id="UP000292346">
    <property type="component" value="Unassembled WGS sequence"/>
</dbReference>
<accession>A0A4R0HKB7</accession>
<reference evidence="1 2" key="1">
    <citation type="submission" date="2019-02" db="EMBL/GenBank/DDBJ databases">
        <title>Kribbella capetownensis sp. nov. and Kribbella speibonae sp. nov., isolated from soil.</title>
        <authorList>
            <person name="Curtis S.M."/>
            <person name="Norton I."/>
            <person name="Everest G.J."/>
            <person name="Meyers P.R."/>
        </authorList>
    </citation>
    <scope>NUCLEOTIDE SEQUENCE [LARGE SCALE GENOMIC DNA]</scope>
    <source>
        <strain evidence="1 2">KCTC 29219</strain>
    </source>
</reference>
<dbReference type="AlphaFoldDB" id="A0A4R0HKB7"/>
<evidence type="ECO:0000313" key="1">
    <source>
        <dbReference type="EMBL" id="TCC10284.1"/>
    </source>
</evidence>
<comment type="caution">
    <text evidence="1">The sequence shown here is derived from an EMBL/GenBank/DDBJ whole genome shotgun (WGS) entry which is preliminary data.</text>
</comment>
<sequence length="476" mass="49157">MCAAGGWDRLAGCGWRGGVSVALVVAVDFGSTFTKAVAVDSGSGELVARAEHRTTIDTDVMDGWQACRAVLEAADRGVRNAEVLACSSAGGGLRIGVVGNEELVTAEAGKRVALSSGGRVVAVVSGGLSAASQKELRKDRPDVVLLLGGTDGGNSAVLLKAAETLAKYKWRKPVVVAGNIEAQTEITETLTAADVPHVLAENVVPEIGVFAPDSARAAIREMFLEHVIGGKNLSRDPSFARMVRAATPDVVLRGVEVLAALHGDVAVVDIGGATTDVHSVIELDPEDANLGREVVAPHPVTRTVEGDLGMRWSAVPVVAAGAEAGLIANADEVHAAAERRRADPSYLPDSGREASYDETLASVAATVALRRHAGRQRIVFGPGGRVIERSGKDLREVDLLVGSGGVLRHNPPEVAARILGSIGTNAQEEGWLVPQRAEVCVDADYVLAAVGLLADDAPKAAEGLAAHIHGTGPSGH</sequence>
<dbReference type="Pfam" id="PF13941">
    <property type="entry name" value="MutL"/>
    <property type="match status" value="1"/>
</dbReference>
<dbReference type="EMBL" id="SJJZ01000001">
    <property type="protein sequence ID" value="TCC10284.1"/>
    <property type="molecule type" value="Genomic_DNA"/>
</dbReference>
<protein>
    <submittedName>
        <fullName evidence="1">Glutamate mutase</fullName>
    </submittedName>
</protein>
<gene>
    <name evidence="1" type="ORF">E0H45_02860</name>
</gene>